<protein>
    <submittedName>
        <fullName evidence="1">Uncharacterized protein</fullName>
    </submittedName>
</protein>
<dbReference type="SUPFAM" id="SSF51126">
    <property type="entry name" value="Pectin lyase-like"/>
    <property type="match status" value="1"/>
</dbReference>
<accession>A0A2B1DDB6</accession>
<dbReference type="Gene3D" id="2.160.20.10">
    <property type="entry name" value="Single-stranded right-handed beta-helix, Pectin lyase-like"/>
    <property type="match status" value="3"/>
</dbReference>
<proteinExistence type="predicted"/>
<evidence type="ECO:0000313" key="2">
    <source>
        <dbReference type="Proteomes" id="UP000221438"/>
    </source>
</evidence>
<dbReference type="Proteomes" id="UP000221438">
    <property type="component" value="Unassembled WGS sequence"/>
</dbReference>
<dbReference type="InterPro" id="IPR006626">
    <property type="entry name" value="PbH1"/>
</dbReference>
<gene>
    <name evidence="1" type="ORF">COA08_00915</name>
</gene>
<dbReference type="SMART" id="SM00710">
    <property type="entry name" value="PbH1"/>
    <property type="match status" value="8"/>
</dbReference>
<name>A0A2B1DDB6_BACCE</name>
<dbReference type="EMBL" id="NUJQ01000001">
    <property type="protein sequence ID" value="PGQ12435.1"/>
    <property type="molecule type" value="Genomic_DNA"/>
</dbReference>
<comment type="caution">
    <text evidence="1">The sequence shown here is derived from an EMBL/GenBank/DDBJ whole genome shotgun (WGS) entry which is preliminary data.</text>
</comment>
<sequence length="855" mass="94615">MWIRKVNLGSLSDLNFVTKPPSNDDILTYDSNQSKWIPKSLGITNSLSVYTLELDRWNVKNDGTDAVNTSQGINNALVWASQQQGYTEVVLPKGIYLIDKQNPIEPQSYLTLNLNGSILKMETNKLTGYAIVSFRKNQIYSRVTNGVIQGDRDTHDYSSGGTHEGGYGIEVGSFIPPADGGNNTRFVSLDNLDILDCTGDAITLNSTFGQISPFPTSLASSFEQGAINTTDGSLVSSTTKIRSTLRIDMTQVAIVKYGYFGLYGNGYGALGSDIKCDYYDVIFYTLSDVFISSKNNVQFFDEVEVPKGASYAKIVLHQGNVPASTNCLINVRVPSFPQYTYIEKCNLHDCRRQGISVCGAKNVYIRDNNIHHIAGTNPQSGIDVEDGYDLNQYIYIERNNFHDNKNYNIIVVNGKFIYILDNSIMNTVSNAYVGLAVNGGTDRVMVAGNNIRLTKISLSGDVIFSNNYVYGTQINTQGVYANRSINIVSNVFCNSKMIIDTPFPYVVKVDSCRFFNDADKLASLSSLYQWTLEVKNEPQIISNCVFEGQDVLYLNYVTAGTFKPGWIFENTLFNNVKNPTLFAGTYTNCFFKEIDLLGATSKTTSLELRDCKFISTDRYNTLLTVNNLKSFKMINCHIEKPNGTVLNVQNVSDDIVLSGNVIKITNDTLQRTIVILDGEFAGKQAVIQNNTITAVNLTQVGIDNRTASNTLQVVMQNNMLNNATMMITGKEFLQGNVVNGVLDPYYRIPTIPTTGYYRLGQEIRNSNPIAGGYIGWVCSKSGYANNQTWIASKSYVKGSRINFGNHVYEALNNGTSHTISPTFSTISSDTITDNDIVWKEIGLLATFAIFGQINA</sequence>
<evidence type="ECO:0000313" key="1">
    <source>
        <dbReference type="EMBL" id="PGQ12435.1"/>
    </source>
</evidence>
<dbReference type="RefSeq" id="WP_097829152.1">
    <property type="nucleotide sequence ID" value="NZ_CP089518.1"/>
</dbReference>
<dbReference type="InterPro" id="IPR011050">
    <property type="entry name" value="Pectin_lyase_fold/virulence"/>
</dbReference>
<reference evidence="1 2" key="1">
    <citation type="submission" date="2017-09" db="EMBL/GenBank/DDBJ databases">
        <title>Large-scale bioinformatics analysis of Bacillus genomes uncovers conserved roles of natural products in bacterial physiology.</title>
        <authorList>
            <consortium name="Agbiome Team Llc"/>
            <person name="Bleich R.M."/>
            <person name="Grubbs K.J."/>
            <person name="Santa Maria K.C."/>
            <person name="Allen S.E."/>
            <person name="Farag S."/>
            <person name="Shank E.A."/>
            <person name="Bowers A."/>
        </authorList>
    </citation>
    <scope>NUCLEOTIDE SEQUENCE [LARGE SCALE GENOMIC DNA]</scope>
    <source>
        <strain evidence="1 2">AFS046104</strain>
    </source>
</reference>
<dbReference type="InterPro" id="IPR012334">
    <property type="entry name" value="Pectin_lyas_fold"/>
</dbReference>
<organism evidence="1 2">
    <name type="scientific">Bacillus cereus</name>
    <dbReference type="NCBI Taxonomy" id="1396"/>
    <lineage>
        <taxon>Bacteria</taxon>
        <taxon>Bacillati</taxon>
        <taxon>Bacillota</taxon>
        <taxon>Bacilli</taxon>
        <taxon>Bacillales</taxon>
        <taxon>Bacillaceae</taxon>
        <taxon>Bacillus</taxon>
        <taxon>Bacillus cereus group</taxon>
    </lineage>
</organism>
<dbReference type="AlphaFoldDB" id="A0A2B1DDB6"/>